<dbReference type="AlphaFoldDB" id="A0A7S0BG63"/>
<accession>A0A7S0BG63</accession>
<dbReference type="EMBL" id="HBEK01005797">
    <property type="protein sequence ID" value="CAD8393250.1"/>
    <property type="molecule type" value="Transcribed_RNA"/>
</dbReference>
<protein>
    <submittedName>
        <fullName evidence="2">Uncharacterized protein</fullName>
    </submittedName>
</protein>
<gene>
    <name evidence="2" type="ORF">RMAR0315_LOCUS3235</name>
</gene>
<feature type="compositionally biased region" description="Basic and acidic residues" evidence="1">
    <location>
        <begin position="201"/>
        <end position="220"/>
    </location>
</feature>
<feature type="compositionally biased region" description="Low complexity" evidence="1">
    <location>
        <begin position="249"/>
        <end position="267"/>
    </location>
</feature>
<feature type="compositionally biased region" description="Basic and acidic residues" evidence="1">
    <location>
        <begin position="268"/>
        <end position="277"/>
    </location>
</feature>
<evidence type="ECO:0000256" key="1">
    <source>
        <dbReference type="SAM" id="MobiDB-lite"/>
    </source>
</evidence>
<evidence type="ECO:0000313" key="2">
    <source>
        <dbReference type="EMBL" id="CAD8393250.1"/>
    </source>
</evidence>
<organism evidence="2">
    <name type="scientific">Rhodosorus marinus</name>
    <dbReference type="NCBI Taxonomy" id="101924"/>
    <lineage>
        <taxon>Eukaryota</taxon>
        <taxon>Rhodophyta</taxon>
        <taxon>Stylonematophyceae</taxon>
        <taxon>Stylonematales</taxon>
        <taxon>Stylonemataceae</taxon>
        <taxon>Rhodosorus</taxon>
    </lineage>
</organism>
<reference evidence="2" key="1">
    <citation type="submission" date="2021-01" db="EMBL/GenBank/DDBJ databases">
        <authorList>
            <person name="Corre E."/>
            <person name="Pelletier E."/>
            <person name="Niang G."/>
            <person name="Scheremetjew M."/>
            <person name="Finn R."/>
            <person name="Kale V."/>
            <person name="Holt S."/>
            <person name="Cochrane G."/>
            <person name="Meng A."/>
            <person name="Brown T."/>
            <person name="Cohen L."/>
        </authorList>
    </citation>
    <scope>NUCLEOTIDE SEQUENCE</scope>
    <source>
        <strain evidence="2">UTEX LB 2760</strain>
    </source>
</reference>
<name>A0A7S0BG63_9RHOD</name>
<feature type="compositionally biased region" description="Basic and acidic residues" evidence="1">
    <location>
        <begin position="233"/>
        <end position="248"/>
    </location>
</feature>
<proteinExistence type="predicted"/>
<feature type="region of interest" description="Disordered" evidence="1">
    <location>
        <begin position="180"/>
        <end position="277"/>
    </location>
</feature>
<sequence>MEFLKGCRLDVRPNIHWWYRGEVISPAIEVRLLDSTGSVLKCEESLEIRVTLSLADDLMETMSLNSKGQRALFGTRTKRMTDFTVKFDDLALNVDMGDDDLEGLMFVAAASGDFNGVYASPHHFVSATLAAPPFSCPICSNPKEAYPSARDCICDDCAKVLSTPLSSPYESMSLAPIAKMPTKHQRAGSADSSVTPLNLEPEDHRKSKAIDAPRERRHCEGTTGGPSGGPRNPSKEREETPKRARREFSAAGSPSTGGTSTSASDAQASREPKLDLEIAKNTTLFKKVTPSTRNISSDRYPEEVTSQDMAQVKEAHPEKEVVEGSPAPRIQALGKPLETMSTEQCLRPCESRVTTRNQARMREKESQFSQSLPVSSSMHHSFEREIFSTLTWPVFSQERSRLALMKTLCRPVDEMIRDLRSITKPVGVPQDRPTRD</sequence>